<feature type="transmembrane region" description="Helical" evidence="1">
    <location>
        <begin position="9"/>
        <end position="30"/>
    </location>
</feature>
<evidence type="ECO:0000313" key="4">
    <source>
        <dbReference type="WBParaSite" id="GPUH_0000522001-mRNA-1"/>
    </source>
</evidence>
<protein>
    <submittedName>
        <fullName evidence="4">Transmembrane protein</fullName>
    </submittedName>
</protein>
<evidence type="ECO:0000313" key="3">
    <source>
        <dbReference type="Proteomes" id="UP000271098"/>
    </source>
</evidence>
<dbReference type="EMBL" id="UYRT01010757">
    <property type="protein sequence ID" value="VDK49698.1"/>
    <property type="molecule type" value="Genomic_DNA"/>
</dbReference>
<keyword evidence="3" id="KW-1185">Reference proteome</keyword>
<keyword evidence="1" id="KW-0812">Transmembrane</keyword>
<accession>A0A183D922</accession>
<proteinExistence type="predicted"/>
<feature type="transmembrane region" description="Helical" evidence="1">
    <location>
        <begin position="36"/>
        <end position="58"/>
    </location>
</feature>
<evidence type="ECO:0000256" key="1">
    <source>
        <dbReference type="SAM" id="Phobius"/>
    </source>
</evidence>
<dbReference type="Pfam" id="PF05884">
    <property type="entry name" value="ZYG-11_interact"/>
    <property type="match status" value="1"/>
</dbReference>
<reference evidence="2 3" key="2">
    <citation type="submission" date="2018-11" db="EMBL/GenBank/DDBJ databases">
        <authorList>
            <consortium name="Pathogen Informatics"/>
        </authorList>
    </citation>
    <scope>NUCLEOTIDE SEQUENCE [LARGE SCALE GENOMIC DNA]</scope>
</reference>
<keyword evidence="1" id="KW-0472">Membrane</keyword>
<dbReference type="WBParaSite" id="GPUH_0000522001-mRNA-1">
    <property type="protein sequence ID" value="GPUH_0000522001-mRNA-1"/>
    <property type="gene ID" value="GPUH_0000522001"/>
</dbReference>
<dbReference type="AlphaFoldDB" id="A0A183D922"/>
<dbReference type="Proteomes" id="UP000271098">
    <property type="component" value="Unassembled WGS sequence"/>
</dbReference>
<sequence>MCSACSNRSYLLAATIGGSFALHMLIGLALGLSFTYVLMAVLYTAIGLVTLQFFFAYVNENTVSALLQLAK</sequence>
<evidence type="ECO:0000313" key="2">
    <source>
        <dbReference type="EMBL" id="VDK49698.1"/>
    </source>
</evidence>
<dbReference type="InterPro" id="IPR008574">
    <property type="entry name" value="Nematodes_ZYG-11_interact"/>
</dbReference>
<reference evidence="4" key="1">
    <citation type="submission" date="2016-06" db="UniProtKB">
        <authorList>
            <consortium name="WormBaseParasite"/>
        </authorList>
    </citation>
    <scope>IDENTIFICATION</scope>
</reference>
<gene>
    <name evidence="2" type="ORF">GPUH_LOCUS5211</name>
</gene>
<organism evidence="4">
    <name type="scientific">Gongylonema pulchrum</name>
    <dbReference type="NCBI Taxonomy" id="637853"/>
    <lineage>
        <taxon>Eukaryota</taxon>
        <taxon>Metazoa</taxon>
        <taxon>Ecdysozoa</taxon>
        <taxon>Nematoda</taxon>
        <taxon>Chromadorea</taxon>
        <taxon>Rhabditida</taxon>
        <taxon>Spirurina</taxon>
        <taxon>Spiruromorpha</taxon>
        <taxon>Spiruroidea</taxon>
        <taxon>Gongylonematidae</taxon>
        <taxon>Gongylonema</taxon>
    </lineage>
</organism>
<name>A0A183D922_9BILA</name>
<keyword evidence="1" id="KW-1133">Transmembrane helix</keyword>